<dbReference type="InterPro" id="IPR011009">
    <property type="entry name" value="Kinase-like_dom_sf"/>
</dbReference>
<protein>
    <submittedName>
        <fullName evidence="3">Unannotated protein</fullName>
    </submittedName>
</protein>
<dbReference type="InterPro" id="IPR051678">
    <property type="entry name" value="AGP_Transferase"/>
</dbReference>
<dbReference type="CDD" id="cd05154">
    <property type="entry name" value="ACAD10_11_N-like"/>
    <property type="match status" value="1"/>
</dbReference>
<sequence length="343" mass="38064">MGEEALESPLPCRKRRWVREHRGVTATVSPLEQLSEALRTELGAKAVTDLSRLSGGASRETWSFKADDRPLILQRQRKGDIRDMSVEARVVQAAFDAGVPVPELIANGSGDIGLAFMILSHVEGETIARKILRDDQFADARTKLVAQSAHALAALHSIDASTITGLPSIDQVQQYRESLDNLNEALGQAHPTFELAFRWLERNRPTSTRTALVHGDFRLGNLMVGSDGLRAVLDWELAHIGDPIEDLGWLCVRAWRFGASQPVAGLGDYDTLISEYEKASGLKVDREVVRWWEVLGTLKWGIMCMIQTSSHVLGMSRSHELAAIGRRVCENEYDLFVALDGKW</sequence>
<proteinExistence type="predicted"/>
<dbReference type="InterPro" id="IPR002575">
    <property type="entry name" value="Aminoglycoside_PTrfase"/>
</dbReference>
<dbReference type="Gene3D" id="3.90.1200.10">
    <property type="match status" value="1"/>
</dbReference>
<organism evidence="3">
    <name type="scientific">freshwater metagenome</name>
    <dbReference type="NCBI Taxonomy" id="449393"/>
    <lineage>
        <taxon>unclassified sequences</taxon>
        <taxon>metagenomes</taxon>
        <taxon>ecological metagenomes</taxon>
    </lineage>
</organism>
<evidence type="ECO:0000313" key="4">
    <source>
        <dbReference type="EMBL" id="CAB4883663.1"/>
    </source>
</evidence>
<dbReference type="InterPro" id="IPR041726">
    <property type="entry name" value="ACAD10_11_N"/>
</dbReference>
<accession>A0A6J6ZNX5</accession>
<evidence type="ECO:0000259" key="1">
    <source>
        <dbReference type="Pfam" id="PF01636"/>
    </source>
</evidence>
<dbReference type="AlphaFoldDB" id="A0A6J6ZNX5"/>
<dbReference type="EMBL" id="CAEZZP010000140">
    <property type="protein sequence ID" value="CAB4784308.1"/>
    <property type="molecule type" value="Genomic_DNA"/>
</dbReference>
<reference evidence="3" key="1">
    <citation type="submission" date="2020-05" db="EMBL/GenBank/DDBJ databases">
        <authorList>
            <person name="Chiriac C."/>
            <person name="Salcher M."/>
            <person name="Ghai R."/>
            <person name="Kavagutti S V."/>
        </authorList>
    </citation>
    <scope>NUCLEOTIDE SEQUENCE</scope>
</reference>
<evidence type="ECO:0000313" key="3">
    <source>
        <dbReference type="EMBL" id="CAB4818987.1"/>
    </source>
</evidence>
<dbReference type="EMBL" id="CAFAAL010000218">
    <property type="protein sequence ID" value="CAB4818987.1"/>
    <property type="molecule type" value="Genomic_DNA"/>
</dbReference>
<feature type="domain" description="Aminoglycoside phosphotransferase" evidence="1">
    <location>
        <begin position="50"/>
        <end position="267"/>
    </location>
</feature>
<dbReference type="Pfam" id="PF01636">
    <property type="entry name" value="APH"/>
    <property type="match status" value="1"/>
</dbReference>
<dbReference type="PANTHER" id="PTHR21310:SF57">
    <property type="entry name" value="BLR2944 PROTEIN"/>
    <property type="match status" value="1"/>
</dbReference>
<name>A0A6J6ZNX5_9ZZZZ</name>
<dbReference type="EMBL" id="CAFBLJ010000174">
    <property type="protein sequence ID" value="CAB4883663.1"/>
    <property type="molecule type" value="Genomic_DNA"/>
</dbReference>
<gene>
    <name evidence="2" type="ORF">UFOPK2880_01643</name>
    <name evidence="3" type="ORF">UFOPK3004_01728</name>
    <name evidence="4" type="ORF">UFOPK3304_01893</name>
</gene>
<dbReference type="Gene3D" id="3.30.200.20">
    <property type="entry name" value="Phosphorylase Kinase, domain 1"/>
    <property type="match status" value="1"/>
</dbReference>
<evidence type="ECO:0000313" key="2">
    <source>
        <dbReference type="EMBL" id="CAB4784308.1"/>
    </source>
</evidence>
<dbReference type="PANTHER" id="PTHR21310">
    <property type="entry name" value="AMINOGLYCOSIDE PHOSPHOTRANSFERASE-RELATED-RELATED"/>
    <property type="match status" value="1"/>
</dbReference>
<dbReference type="SUPFAM" id="SSF56112">
    <property type="entry name" value="Protein kinase-like (PK-like)"/>
    <property type="match status" value="1"/>
</dbReference>